<protein>
    <recommendedName>
        <fullName evidence="2">Prohibitin</fullName>
    </recommendedName>
</protein>
<organism evidence="4 5">
    <name type="scientific">Cyclospora cayetanensis</name>
    <dbReference type="NCBI Taxonomy" id="88456"/>
    <lineage>
        <taxon>Eukaryota</taxon>
        <taxon>Sar</taxon>
        <taxon>Alveolata</taxon>
        <taxon>Apicomplexa</taxon>
        <taxon>Conoidasida</taxon>
        <taxon>Coccidia</taxon>
        <taxon>Eucoccidiorida</taxon>
        <taxon>Eimeriorina</taxon>
        <taxon>Eimeriidae</taxon>
        <taxon>Cyclospora</taxon>
    </lineage>
</organism>
<dbReference type="AlphaFoldDB" id="A0A1D3CVW8"/>
<keyword evidence="2" id="KW-0496">Mitochondrion</keyword>
<dbReference type="InterPro" id="IPR036013">
    <property type="entry name" value="Band_7/SPFH_dom_sf"/>
</dbReference>
<dbReference type="EMBL" id="JROU02001748">
    <property type="protein sequence ID" value="OEH75360.1"/>
    <property type="molecule type" value="Genomic_DNA"/>
</dbReference>
<evidence type="ECO:0000259" key="3">
    <source>
        <dbReference type="SMART" id="SM00244"/>
    </source>
</evidence>
<evidence type="ECO:0000256" key="1">
    <source>
        <dbReference type="ARBA" id="ARBA00009658"/>
    </source>
</evidence>
<comment type="subcellular location">
    <subcellularLocation>
        <location evidence="2">Mitochondrion inner membrane</location>
    </subcellularLocation>
</comment>
<comment type="caution">
    <text evidence="4">The sequence shown here is derived from an EMBL/GenBank/DDBJ whole genome shotgun (WGS) entry which is preliminary data.</text>
</comment>
<dbReference type="GO" id="GO:0005743">
    <property type="term" value="C:mitochondrial inner membrane"/>
    <property type="evidence" value="ECO:0007669"/>
    <property type="project" value="UniProtKB-SubCell"/>
</dbReference>
<dbReference type="GO" id="GO:0007005">
    <property type="term" value="P:mitochondrion organization"/>
    <property type="evidence" value="ECO:0007669"/>
    <property type="project" value="TreeGrafter"/>
</dbReference>
<dbReference type="Gene3D" id="3.30.479.30">
    <property type="entry name" value="Band 7 domain"/>
    <property type="match status" value="1"/>
</dbReference>
<evidence type="ECO:0000313" key="5">
    <source>
        <dbReference type="Proteomes" id="UP000095192"/>
    </source>
</evidence>
<keyword evidence="5" id="KW-1185">Reference proteome</keyword>
<feature type="domain" description="Band 7" evidence="3">
    <location>
        <begin position="26"/>
        <end position="191"/>
    </location>
</feature>
<dbReference type="InterPro" id="IPR000163">
    <property type="entry name" value="Prohibitin"/>
</dbReference>
<sequence>MSERLLTALGRVGVAVGATGLVVKSCLYDVDGGQRCIMFNRFGGVSPRPIGEGLHFFLPWLQVPHLYDIRTQPKVITTTTGTRDLQMVSLSLRLLYRPNEARLPVLHQTLGPDYAERVLPSIGNEVLKAVVARYDAESLLTQRDRVSQDIRENITQRAKHFDIELDDVAIKQVAQQESERIKFVVAMTEQEKKAAVVKAEGEAEAASLISKAIKEHGGGLIEVRRLDAAREIADTLAKSKNVTYLPQGVNMLFSSQ</sequence>
<dbReference type="FunCoup" id="A0A1D3CVW8">
    <property type="interactions" value="298"/>
</dbReference>
<keyword evidence="2" id="KW-0999">Mitochondrion inner membrane</keyword>
<comment type="similarity">
    <text evidence="1 2">Belongs to the prohibitin family.</text>
</comment>
<dbReference type="SUPFAM" id="SSF117892">
    <property type="entry name" value="Band 7/SPFH domain"/>
    <property type="match status" value="1"/>
</dbReference>
<name>A0A1D3CVW8_9EIME</name>
<dbReference type="Pfam" id="PF01145">
    <property type="entry name" value="Band_7"/>
    <property type="match status" value="1"/>
</dbReference>
<dbReference type="InterPro" id="IPR001107">
    <property type="entry name" value="Band_7"/>
</dbReference>
<dbReference type="VEuPathDB" id="ToxoDB:cyc_04941"/>
<dbReference type="VEuPathDB" id="ToxoDB:LOC34621390"/>
<dbReference type="PANTHER" id="PTHR23222">
    <property type="entry name" value="PROHIBITIN"/>
    <property type="match status" value="1"/>
</dbReference>
<keyword evidence="2" id="KW-0472">Membrane</keyword>
<dbReference type="PANTHER" id="PTHR23222:SF0">
    <property type="entry name" value="PROHIBITIN 1"/>
    <property type="match status" value="1"/>
</dbReference>
<dbReference type="CDD" id="cd03401">
    <property type="entry name" value="SPFH_prohibitin"/>
    <property type="match status" value="1"/>
</dbReference>
<dbReference type="PRINTS" id="PR00679">
    <property type="entry name" value="PROHIBITIN"/>
</dbReference>
<evidence type="ECO:0000256" key="2">
    <source>
        <dbReference type="RuleBase" id="RU366048"/>
    </source>
</evidence>
<accession>A0A1D3CVW8</accession>
<evidence type="ECO:0000313" key="4">
    <source>
        <dbReference type="EMBL" id="OEH75360.1"/>
    </source>
</evidence>
<gene>
    <name evidence="4" type="ORF">cyc_04941</name>
</gene>
<proteinExistence type="inferred from homology"/>
<dbReference type="InParanoid" id="A0A1D3CVW8"/>
<dbReference type="Proteomes" id="UP000095192">
    <property type="component" value="Unassembled WGS sequence"/>
</dbReference>
<dbReference type="SMART" id="SM00244">
    <property type="entry name" value="PHB"/>
    <property type="match status" value="1"/>
</dbReference>
<reference evidence="4 5" key="1">
    <citation type="journal article" date="2016" name="BMC Genomics">
        <title>Comparative genomics reveals Cyclospora cayetanensis possesses coccidia-like metabolism and invasion components but unique surface antigens.</title>
        <authorList>
            <person name="Liu S."/>
            <person name="Wang L."/>
            <person name="Zheng H."/>
            <person name="Xu Z."/>
            <person name="Roellig D.M."/>
            <person name="Li N."/>
            <person name="Frace M.A."/>
            <person name="Tang K."/>
            <person name="Arrowood M.J."/>
            <person name="Moss D.M."/>
            <person name="Zhang L."/>
            <person name="Feng Y."/>
            <person name="Xiao L."/>
        </authorList>
    </citation>
    <scope>NUCLEOTIDE SEQUENCE [LARGE SCALE GENOMIC DNA]</scope>
    <source>
        <strain evidence="4 5">CHN_HEN01</strain>
    </source>
</reference>